<evidence type="ECO:0000313" key="2">
    <source>
        <dbReference type="Proteomes" id="UP000189674"/>
    </source>
</evidence>
<dbReference type="Pfam" id="PF11300">
    <property type="entry name" value="DUF3102"/>
    <property type="match status" value="1"/>
</dbReference>
<dbReference type="EMBL" id="CP019791">
    <property type="protein sequence ID" value="AQT70071.1"/>
    <property type="molecule type" value="Genomic_DNA"/>
</dbReference>
<evidence type="ECO:0000313" key="1">
    <source>
        <dbReference type="EMBL" id="AQT70071.1"/>
    </source>
</evidence>
<name>A0A1U9NQ59_9BACT</name>
<evidence type="ECO:0008006" key="3">
    <source>
        <dbReference type="Google" id="ProtNLM"/>
    </source>
</evidence>
<gene>
    <name evidence="1" type="ORF">STSP2_03273</name>
</gene>
<accession>A0A1U9NQ59</accession>
<dbReference type="KEGG" id="alus:STSP2_03273"/>
<dbReference type="InterPro" id="IPR021451">
    <property type="entry name" value="DUF3102"/>
</dbReference>
<reference evidence="2" key="1">
    <citation type="submission" date="2017-02" db="EMBL/GenBank/DDBJ databases">
        <title>Comparative genomics and description of representatives of a novel lineage of planctomycetes thriving in anoxic sediments.</title>
        <authorList>
            <person name="Spring S."/>
            <person name="Bunk B."/>
            <person name="Sproer C."/>
        </authorList>
    </citation>
    <scope>NUCLEOTIDE SEQUENCE [LARGE SCALE GENOMIC DNA]</scope>
    <source>
        <strain evidence="2">ST-NAGAB-D1</strain>
    </source>
</reference>
<proteinExistence type="predicted"/>
<organism evidence="1 2">
    <name type="scientific">Anaerohalosphaera lusitana</name>
    <dbReference type="NCBI Taxonomy" id="1936003"/>
    <lineage>
        <taxon>Bacteria</taxon>
        <taxon>Pseudomonadati</taxon>
        <taxon>Planctomycetota</taxon>
        <taxon>Phycisphaerae</taxon>
        <taxon>Sedimentisphaerales</taxon>
        <taxon>Anaerohalosphaeraceae</taxon>
        <taxon>Anaerohalosphaera</taxon>
    </lineage>
</organism>
<dbReference type="Proteomes" id="UP000189674">
    <property type="component" value="Chromosome"/>
</dbReference>
<protein>
    <recommendedName>
        <fullName evidence="3">DUF3102 domain-containing protein</fullName>
    </recommendedName>
</protein>
<dbReference type="AlphaFoldDB" id="A0A1U9NQ59"/>
<sequence>MTTINKSECDKMLKQVPLDVRDNLEQQFHSNELSSEVDVAETINALHRSICDMLSITVSKAIEIGGLLTEQKKEVGHGNWSTWIETNLEFKQRAASNYMRIYEHRDEIKIAQCANLQECYRVIVGEDNHNDIDDDHEIPDDQNVNQCCKGKEEKIKRPKLVGKSVAKPNFHSYTANDIINNDSLAVGDAVILREKDVPEFHLYIKESAESVRRYTYERTGYETVSASGLKFDYIVYCKLLRESCDDAVALREKIKEQEMAELERKFDFAELWREDPLECEGEFDEK</sequence>
<dbReference type="RefSeq" id="WP_169853282.1">
    <property type="nucleotide sequence ID" value="NZ_CP019791.1"/>
</dbReference>
<keyword evidence="2" id="KW-1185">Reference proteome</keyword>
<dbReference type="STRING" id="1936003.STSP2_03273"/>